<evidence type="ECO:0000256" key="1">
    <source>
        <dbReference type="SAM" id="MobiDB-lite"/>
    </source>
</evidence>
<keyword evidence="3" id="KW-1185">Reference proteome</keyword>
<evidence type="ECO:0000313" key="3">
    <source>
        <dbReference type="Proteomes" id="UP000594621"/>
    </source>
</evidence>
<evidence type="ECO:0000313" key="2">
    <source>
        <dbReference type="EMBL" id="QPF90296.1"/>
    </source>
</evidence>
<organism evidence="2 3">
    <name type="scientific">Bradyrhizobium commune</name>
    <dbReference type="NCBI Taxonomy" id="83627"/>
    <lineage>
        <taxon>Bacteria</taxon>
        <taxon>Pseudomonadati</taxon>
        <taxon>Pseudomonadota</taxon>
        <taxon>Alphaproteobacteria</taxon>
        <taxon>Hyphomicrobiales</taxon>
        <taxon>Nitrobacteraceae</taxon>
        <taxon>Bradyrhizobium</taxon>
    </lineage>
</organism>
<protein>
    <submittedName>
        <fullName evidence="2">Uncharacterized protein</fullName>
    </submittedName>
</protein>
<dbReference type="RefSeq" id="WP_195799888.1">
    <property type="nucleotide sequence ID" value="NZ_CP061379.1"/>
</dbReference>
<sequence>MRIDFVAAMVMVVALQLWSEQGHAGDDVSTEPPAAEDQASDLAHSPDSLVSREDWKRRIDDARKRAVQARRDWQLNAPLRTFEPEPPEKIATRRVLSDDTLQPGDIVSTDKGLFLFRGRSGADGQTADLVPLPPR</sequence>
<name>A0A7S9D341_9BRAD</name>
<dbReference type="Proteomes" id="UP000594621">
    <property type="component" value="Chromosome"/>
</dbReference>
<dbReference type="AlphaFoldDB" id="A0A7S9D341"/>
<dbReference type="KEGG" id="bcou:IC761_27925"/>
<gene>
    <name evidence="2" type="ORF">IC761_27925</name>
</gene>
<feature type="region of interest" description="Disordered" evidence="1">
    <location>
        <begin position="23"/>
        <end position="49"/>
    </location>
</feature>
<proteinExistence type="predicted"/>
<dbReference type="EMBL" id="CP061379">
    <property type="protein sequence ID" value="QPF90296.1"/>
    <property type="molecule type" value="Genomic_DNA"/>
</dbReference>
<reference evidence="2 3" key="1">
    <citation type="submission" date="2020-09" db="EMBL/GenBank/DDBJ databases">
        <title>Complete genomes of bradyrhizobia occurring on native shrubby legumes in Australia.</title>
        <authorList>
            <person name="Lafay B."/>
        </authorList>
    </citation>
    <scope>NUCLEOTIDE SEQUENCE [LARGE SCALE GENOMIC DNA]</scope>
    <source>
        <strain evidence="2 3">BDV5040</strain>
    </source>
</reference>
<accession>A0A7S9D341</accession>